<feature type="domain" description="Glycosyltransferase subfamily 4-like N-terminal" evidence="2">
    <location>
        <begin position="21"/>
        <end position="178"/>
    </location>
</feature>
<feature type="domain" description="Glycosyl transferase family 1" evidence="1">
    <location>
        <begin position="187"/>
        <end position="315"/>
    </location>
</feature>
<dbReference type="EMBL" id="BIFS01000001">
    <property type="protein sequence ID" value="GCE16703.1"/>
    <property type="molecule type" value="Genomic_DNA"/>
</dbReference>
<dbReference type="Pfam" id="PF00534">
    <property type="entry name" value="Glycos_transf_1"/>
    <property type="match status" value="1"/>
</dbReference>
<dbReference type="OrthoDB" id="9764657at2"/>
<comment type="caution">
    <text evidence="3">The sequence shown here is derived from an EMBL/GenBank/DDBJ whole genome shotgun (WGS) entry which is preliminary data.</text>
</comment>
<dbReference type="Proteomes" id="UP000287188">
    <property type="component" value="Unassembled WGS sequence"/>
</dbReference>
<accession>A0A402AC76</accession>
<dbReference type="PANTHER" id="PTHR45947:SF3">
    <property type="entry name" value="SULFOQUINOVOSYL TRANSFERASE SQD2"/>
    <property type="match status" value="1"/>
</dbReference>
<keyword evidence="4" id="KW-1185">Reference proteome</keyword>
<dbReference type="PANTHER" id="PTHR45947">
    <property type="entry name" value="SULFOQUINOVOSYL TRANSFERASE SQD2"/>
    <property type="match status" value="1"/>
</dbReference>
<gene>
    <name evidence="3" type="ORF">KDK_05030</name>
</gene>
<sequence>MTLLRIAQIAPLGFRLPPLGYGGVERIVHQLTEQLVKKGHMVTLFACASSHTSANLVPVAPHPVLYHKGNKEEVRYYGKKQLEIARVLQNEFDIIHAHNAHFSPLIYQMAEQINKPTIVTLHHSPTHWESLAVDEKPETVVVERYYTDSALTIALSQSHKETFASTSIRWGPLIPNFLNLSDYTLSTQKREYLAFLGKLAPEKGPDKAIEVALRIGMKIKLAGPAFDSEYFKDKLQPFCNHPLVEFVGVLNDQQKSDFLGKAHALLFPVDWPEPFGLVMIEALACGTPVIALRSGAVPEIIKHGETGFICDSIDAMRNAFNNLQQIDRQKCRIAVENQYSALGVAEMYENLYQEIVT</sequence>
<name>A0A402AC76_9CHLR</name>
<dbReference type="GO" id="GO:0016757">
    <property type="term" value="F:glycosyltransferase activity"/>
    <property type="evidence" value="ECO:0007669"/>
    <property type="project" value="InterPro"/>
</dbReference>
<dbReference type="AlphaFoldDB" id="A0A402AC76"/>
<keyword evidence="3" id="KW-0808">Transferase</keyword>
<proteinExistence type="predicted"/>
<evidence type="ECO:0000259" key="2">
    <source>
        <dbReference type="Pfam" id="PF13439"/>
    </source>
</evidence>
<dbReference type="InterPro" id="IPR050194">
    <property type="entry name" value="Glycosyltransferase_grp1"/>
</dbReference>
<dbReference type="Gene3D" id="3.40.50.2000">
    <property type="entry name" value="Glycogen Phosphorylase B"/>
    <property type="match status" value="2"/>
</dbReference>
<evidence type="ECO:0000313" key="4">
    <source>
        <dbReference type="Proteomes" id="UP000287188"/>
    </source>
</evidence>
<dbReference type="SUPFAM" id="SSF53756">
    <property type="entry name" value="UDP-Glycosyltransferase/glycogen phosphorylase"/>
    <property type="match status" value="1"/>
</dbReference>
<reference evidence="4" key="1">
    <citation type="submission" date="2018-12" db="EMBL/GenBank/DDBJ databases">
        <title>Tengunoibacter tsumagoiensis gen. nov., sp. nov., Dictyobacter kobayashii sp. nov., D. alpinus sp. nov., and D. joshuensis sp. nov. and description of Dictyobacteraceae fam. nov. within the order Ktedonobacterales isolated from Tengu-no-mugimeshi.</title>
        <authorList>
            <person name="Wang C.M."/>
            <person name="Zheng Y."/>
            <person name="Sakai Y."/>
            <person name="Toyoda A."/>
            <person name="Minakuchi Y."/>
            <person name="Abe K."/>
            <person name="Yokota A."/>
            <person name="Yabe S."/>
        </authorList>
    </citation>
    <scope>NUCLEOTIDE SEQUENCE [LARGE SCALE GENOMIC DNA]</scope>
    <source>
        <strain evidence="4">Uno11</strain>
    </source>
</reference>
<evidence type="ECO:0000259" key="1">
    <source>
        <dbReference type="Pfam" id="PF00534"/>
    </source>
</evidence>
<dbReference type="InterPro" id="IPR028098">
    <property type="entry name" value="Glyco_trans_4-like_N"/>
</dbReference>
<organism evidence="3 4">
    <name type="scientific">Dictyobacter kobayashii</name>
    <dbReference type="NCBI Taxonomy" id="2014872"/>
    <lineage>
        <taxon>Bacteria</taxon>
        <taxon>Bacillati</taxon>
        <taxon>Chloroflexota</taxon>
        <taxon>Ktedonobacteria</taxon>
        <taxon>Ktedonobacterales</taxon>
        <taxon>Dictyobacteraceae</taxon>
        <taxon>Dictyobacter</taxon>
    </lineage>
</organism>
<dbReference type="CDD" id="cd03802">
    <property type="entry name" value="GT4_AviGT4-like"/>
    <property type="match status" value="1"/>
</dbReference>
<evidence type="ECO:0000313" key="3">
    <source>
        <dbReference type="EMBL" id="GCE16703.1"/>
    </source>
</evidence>
<protein>
    <submittedName>
        <fullName evidence="3">Glycosyl transferase</fullName>
    </submittedName>
</protein>
<dbReference type="InterPro" id="IPR001296">
    <property type="entry name" value="Glyco_trans_1"/>
</dbReference>
<dbReference type="Pfam" id="PF13439">
    <property type="entry name" value="Glyco_transf_4"/>
    <property type="match status" value="1"/>
</dbReference>
<dbReference type="RefSeq" id="WP_126548554.1">
    <property type="nucleotide sequence ID" value="NZ_BIFS01000001.1"/>
</dbReference>